<keyword evidence="3" id="KW-1185">Reference proteome</keyword>
<evidence type="ECO:0000259" key="1">
    <source>
        <dbReference type="PROSITE" id="PS50994"/>
    </source>
</evidence>
<dbReference type="Gene3D" id="3.30.420.10">
    <property type="entry name" value="Ribonuclease H-like superfamily/Ribonuclease H"/>
    <property type="match status" value="1"/>
</dbReference>
<comment type="caution">
    <text evidence="2">The sequence shown here is derived from an EMBL/GenBank/DDBJ whole genome shotgun (WGS) entry which is preliminary data.</text>
</comment>
<dbReference type="Proteomes" id="UP001567538">
    <property type="component" value="Unassembled WGS sequence"/>
</dbReference>
<dbReference type="EMBL" id="JBEAFC010000004">
    <property type="protein sequence ID" value="KAL1559649.1"/>
    <property type="molecule type" value="Genomic_DNA"/>
</dbReference>
<dbReference type="SUPFAM" id="SSF53098">
    <property type="entry name" value="Ribonuclease H-like"/>
    <property type="match status" value="1"/>
</dbReference>
<organism evidence="2 3">
    <name type="scientific">Salvia divinorum</name>
    <name type="common">Maria pastora</name>
    <name type="synonym">Diviner's sage</name>
    <dbReference type="NCBI Taxonomy" id="28513"/>
    <lineage>
        <taxon>Eukaryota</taxon>
        <taxon>Viridiplantae</taxon>
        <taxon>Streptophyta</taxon>
        <taxon>Embryophyta</taxon>
        <taxon>Tracheophyta</taxon>
        <taxon>Spermatophyta</taxon>
        <taxon>Magnoliopsida</taxon>
        <taxon>eudicotyledons</taxon>
        <taxon>Gunneridae</taxon>
        <taxon>Pentapetalae</taxon>
        <taxon>asterids</taxon>
        <taxon>lamiids</taxon>
        <taxon>Lamiales</taxon>
        <taxon>Lamiaceae</taxon>
        <taxon>Nepetoideae</taxon>
        <taxon>Mentheae</taxon>
        <taxon>Salviinae</taxon>
        <taxon>Salvia</taxon>
        <taxon>Salvia subgen. Calosphace</taxon>
    </lineage>
</organism>
<feature type="domain" description="Integrase catalytic" evidence="1">
    <location>
        <begin position="1"/>
        <end position="165"/>
    </location>
</feature>
<dbReference type="InterPro" id="IPR001584">
    <property type="entry name" value="Integrase_cat-core"/>
</dbReference>
<dbReference type="PANTHER" id="PTHR47266">
    <property type="entry name" value="ENDONUCLEASE-RELATED"/>
    <property type="match status" value="1"/>
</dbReference>
<gene>
    <name evidence="2" type="ORF">AAHA92_09967</name>
</gene>
<evidence type="ECO:0000313" key="2">
    <source>
        <dbReference type="EMBL" id="KAL1559649.1"/>
    </source>
</evidence>
<reference evidence="2 3" key="1">
    <citation type="submission" date="2024-06" db="EMBL/GenBank/DDBJ databases">
        <title>A chromosome level genome sequence of Diviner's sage (Salvia divinorum).</title>
        <authorList>
            <person name="Ford S.A."/>
            <person name="Ro D.-K."/>
            <person name="Ness R.W."/>
            <person name="Phillips M.A."/>
        </authorList>
    </citation>
    <scope>NUCLEOTIDE SEQUENCE [LARGE SCALE GENOMIC DNA]</scope>
    <source>
        <strain evidence="2">SAF-2024a</strain>
        <tissue evidence="2">Leaf</tissue>
    </source>
</reference>
<dbReference type="PROSITE" id="PS50994">
    <property type="entry name" value="INTEGRASE"/>
    <property type="match status" value="1"/>
</dbReference>
<dbReference type="AlphaFoldDB" id="A0ABD1HUS0"/>
<dbReference type="InterPro" id="IPR012337">
    <property type="entry name" value="RNaseH-like_sf"/>
</dbReference>
<dbReference type="InterPro" id="IPR036397">
    <property type="entry name" value="RNaseH_sf"/>
</dbReference>
<dbReference type="Pfam" id="PF00665">
    <property type="entry name" value="rve"/>
    <property type="match status" value="1"/>
</dbReference>
<dbReference type="FunFam" id="3.30.420.10:FF:000032">
    <property type="entry name" value="Retrovirus-related Pol polyprotein from transposon 297-like Protein"/>
    <property type="match status" value="1"/>
</dbReference>
<protein>
    <recommendedName>
        <fullName evidence="1">Integrase catalytic domain-containing protein</fullName>
    </recommendedName>
</protein>
<proteinExistence type="predicted"/>
<name>A0ABD1HUS0_SALDI</name>
<accession>A0ABD1HUS0</accession>
<evidence type="ECO:0000313" key="3">
    <source>
        <dbReference type="Proteomes" id="UP001567538"/>
    </source>
</evidence>
<dbReference type="InterPro" id="IPR052160">
    <property type="entry name" value="Gypsy_RT_Integrase-like"/>
</dbReference>
<sequence>MPQIPVIVCEIFDVWRMDFMGPFPSSYGNLYILVAVDYVSKWIEAKATSTCDAKEVVRFLKSNIFARFGVPRAIISDQGTHFCNRTIEALMKKYGMHHRLSSPYHPQANGQAEVSNREIKNILEKTVNPSRKDWSKRLDDALWAYRTAYKTPIGMSPYRIIFGKMCHLPVGIEHRAYWAVQQMNTEAKACGEERKLQLQELNELRLESYDVAMWYKERTKLWHDRNLRAKKLKVLLFQSRLKLMPGKLKSRWIGPYVITSLRSNRALEIQGSPPNSQPFIVNGNRVKIYRDSSELCVVEEISLRIPALSSI</sequence>